<proteinExistence type="predicted"/>
<accession>A0A975JC09</accession>
<dbReference type="EMBL" id="CP073581">
    <property type="protein sequence ID" value="QUJ75475.1"/>
    <property type="molecule type" value="Genomic_DNA"/>
</dbReference>
<feature type="transmembrane region" description="Helical" evidence="1">
    <location>
        <begin position="107"/>
        <end position="125"/>
    </location>
</feature>
<keyword evidence="1" id="KW-1133">Transmembrane helix</keyword>
<keyword evidence="3" id="KW-1185">Reference proteome</keyword>
<keyword evidence="1" id="KW-0812">Transmembrane</keyword>
<evidence type="ECO:0000313" key="2">
    <source>
        <dbReference type="EMBL" id="QUJ75475.1"/>
    </source>
</evidence>
<evidence type="ECO:0000256" key="1">
    <source>
        <dbReference type="SAM" id="Phobius"/>
    </source>
</evidence>
<dbReference type="AlphaFoldDB" id="A0A975JC09"/>
<dbReference type="RefSeq" id="WP_212703680.1">
    <property type="nucleotide sequence ID" value="NZ_CP073581.1"/>
</dbReference>
<name>A0A975JC09_9RHOB</name>
<keyword evidence="1" id="KW-0472">Membrane</keyword>
<evidence type="ECO:0000313" key="3">
    <source>
        <dbReference type="Proteomes" id="UP000683291"/>
    </source>
</evidence>
<gene>
    <name evidence="2" type="ORF">KDD17_10875</name>
</gene>
<reference evidence="2" key="1">
    <citation type="submission" date="2021-04" db="EMBL/GenBank/DDBJ databases">
        <title>Complete genome sequence for Sulfitobacter sp. strain JK7-1.</title>
        <authorList>
            <person name="Park S.-J."/>
        </authorList>
    </citation>
    <scope>NUCLEOTIDE SEQUENCE</scope>
    <source>
        <strain evidence="2">JK7-1</strain>
    </source>
</reference>
<dbReference type="KEGG" id="sual:KDD17_10875"/>
<protein>
    <submittedName>
        <fullName evidence="2">Uncharacterized protein</fullName>
    </submittedName>
</protein>
<dbReference type="Proteomes" id="UP000683291">
    <property type="component" value="Chromosome 1"/>
</dbReference>
<sequence length="336" mass="36188">MTALTRYARLEATGLWRPDTGAQRQEVIVSIGDATLVISDLNDTALTHWSIPAIARAPGSEGATYHPDGDTGETLDLPPNESEMINAIETLRLAVARTRPRPGRLRWLGALASVSAVAALVLFWLPGAMRDNTLRVVPQVKREALGVAIIDRVQRVAGPMCSDAAGLRALRSLGRRLGTTKLAVVPGLTRPALHLPGGVIVLDRSVFEDWEEPDVAAGFILAELALQVERDPLARLLDVAGPWENFRLLTTGELSEQALDAYAEHLITSAPDTPDTPNLLALFEGTDVPATPYARARDITGETTLALIEGDPMQGRDTEPLLPDSSWLRLQNLCGG</sequence>
<organism evidence="2 3">
    <name type="scientific">Sulfitobacter albidus</name>
    <dbReference type="NCBI Taxonomy" id="2829501"/>
    <lineage>
        <taxon>Bacteria</taxon>
        <taxon>Pseudomonadati</taxon>
        <taxon>Pseudomonadota</taxon>
        <taxon>Alphaproteobacteria</taxon>
        <taxon>Rhodobacterales</taxon>
        <taxon>Roseobacteraceae</taxon>
        <taxon>Sulfitobacter</taxon>
    </lineage>
</organism>